<dbReference type="Proteomes" id="UP000051054">
    <property type="component" value="Unassembled WGS sequence"/>
</dbReference>
<evidence type="ECO:0000256" key="3">
    <source>
        <dbReference type="ARBA" id="ARBA00022692"/>
    </source>
</evidence>
<dbReference type="InterPro" id="IPR007267">
    <property type="entry name" value="GtrA_DPMS_TM"/>
</dbReference>
<feature type="domain" description="GtrA/DPMS transmembrane" evidence="7">
    <location>
        <begin position="14"/>
        <end position="131"/>
    </location>
</feature>
<gene>
    <name evidence="8" type="ORF">FC40_GL000153</name>
</gene>
<feature type="transmembrane region" description="Helical" evidence="6">
    <location>
        <begin position="112"/>
        <end position="131"/>
    </location>
</feature>
<dbReference type="RefSeq" id="WP_025022390.1">
    <property type="nucleotide sequence ID" value="NZ_AZGD01000005.1"/>
</dbReference>
<dbReference type="STRING" id="1423755.FC40_GL000153"/>
<evidence type="ECO:0000256" key="5">
    <source>
        <dbReference type="ARBA" id="ARBA00023136"/>
    </source>
</evidence>
<keyword evidence="4 6" id="KW-1133">Transmembrane helix</keyword>
<dbReference type="GO" id="GO:0005886">
    <property type="term" value="C:plasma membrane"/>
    <property type="evidence" value="ECO:0007669"/>
    <property type="project" value="TreeGrafter"/>
</dbReference>
<feature type="transmembrane region" description="Helical" evidence="6">
    <location>
        <begin position="78"/>
        <end position="100"/>
    </location>
</feature>
<dbReference type="GO" id="GO:0000271">
    <property type="term" value="P:polysaccharide biosynthetic process"/>
    <property type="evidence" value="ECO:0007669"/>
    <property type="project" value="InterPro"/>
</dbReference>
<proteinExistence type="inferred from homology"/>
<dbReference type="InterPro" id="IPR051401">
    <property type="entry name" value="GtrA_CellWall_Glycosyl"/>
</dbReference>
<dbReference type="EMBL" id="AZGD01000005">
    <property type="protein sequence ID" value="KRM20351.1"/>
    <property type="molecule type" value="Genomic_DNA"/>
</dbReference>
<dbReference type="PANTHER" id="PTHR38459:SF5">
    <property type="entry name" value="CELL WALL TEICHOIC ACID GLYCOSYLATION PROTEIN GTCA"/>
    <property type="match status" value="1"/>
</dbReference>
<evidence type="ECO:0000313" key="9">
    <source>
        <dbReference type="Proteomes" id="UP000051054"/>
    </source>
</evidence>
<feature type="transmembrane region" description="Helical" evidence="6">
    <location>
        <begin position="38"/>
        <end position="57"/>
    </location>
</feature>
<evidence type="ECO:0000313" key="8">
    <source>
        <dbReference type="EMBL" id="KRM20351.1"/>
    </source>
</evidence>
<keyword evidence="9" id="KW-1185">Reference proteome</keyword>
<evidence type="ECO:0000259" key="7">
    <source>
        <dbReference type="Pfam" id="PF04138"/>
    </source>
</evidence>
<dbReference type="PANTHER" id="PTHR38459">
    <property type="entry name" value="PROPHAGE BACTOPRENOL-LINKED GLUCOSE TRANSLOCASE HOMOLOG"/>
    <property type="match status" value="1"/>
</dbReference>
<comment type="subcellular location">
    <subcellularLocation>
        <location evidence="1">Membrane</location>
        <topology evidence="1">Multi-pass membrane protein</topology>
    </subcellularLocation>
</comment>
<protein>
    <submittedName>
        <fullName evidence="8">Teichoic acid glycosylation protein GtrA</fullName>
    </submittedName>
</protein>
<organism evidence="8 9">
    <name type="scientific">Ligilactobacillus hayakitensis DSM 18933 = JCM 14209</name>
    <dbReference type="NCBI Taxonomy" id="1423755"/>
    <lineage>
        <taxon>Bacteria</taxon>
        <taxon>Bacillati</taxon>
        <taxon>Bacillota</taxon>
        <taxon>Bacilli</taxon>
        <taxon>Lactobacillales</taxon>
        <taxon>Lactobacillaceae</taxon>
        <taxon>Ligilactobacillus</taxon>
    </lineage>
</organism>
<accession>A0A0R1WRJ9</accession>
<comment type="similarity">
    <text evidence="2">Belongs to the GtrA family.</text>
</comment>
<dbReference type="PATRIC" id="fig|1423755.3.peg.165"/>
<sequence length="135" mass="15896">MIALFKKYQNIIAYLFFGGLTTLINMVVFYIFDTQLGWNYQLANFIAWLVSVLFAFFTNKVWVFGSSYTTVKAFFKELWSFFFFRGLSYFMDAGIMFIGISLLHANSNLTKLIDQFVIVLLNYIFSKFFIFTKKS</sequence>
<feature type="transmembrane region" description="Helical" evidence="6">
    <location>
        <begin position="12"/>
        <end position="32"/>
    </location>
</feature>
<dbReference type="eggNOG" id="COG2246">
    <property type="taxonomic scope" value="Bacteria"/>
</dbReference>
<evidence type="ECO:0000256" key="2">
    <source>
        <dbReference type="ARBA" id="ARBA00009399"/>
    </source>
</evidence>
<dbReference type="Pfam" id="PF04138">
    <property type="entry name" value="GtrA_DPMS_TM"/>
    <property type="match status" value="1"/>
</dbReference>
<dbReference type="OrthoDB" id="361483at2"/>
<evidence type="ECO:0000256" key="6">
    <source>
        <dbReference type="SAM" id="Phobius"/>
    </source>
</evidence>
<comment type="caution">
    <text evidence="8">The sequence shown here is derived from an EMBL/GenBank/DDBJ whole genome shotgun (WGS) entry which is preliminary data.</text>
</comment>
<dbReference type="AlphaFoldDB" id="A0A0R1WRJ9"/>
<name>A0A0R1WRJ9_9LACO</name>
<keyword evidence="3 6" id="KW-0812">Transmembrane</keyword>
<reference evidence="8 9" key="1">
    <citation type="journal article" date="2015" name="Genome Announc.">
        <title>Expanding the biotechnology potential of lactobacilli through comparative genomics of 213 strains and associated genera.</title>
        <authorList>
            <person name="Sun Z."/>
            <person name="Harris H.M."/>
            <person name="McCann A."/>
            <person name="Guo C."/>
            <person name="Argimon S."/>
            <person name="Zhang W."/>
            <person name="Yang X."/>
            <person name="Jeffery I.B."/>
            <person name="Cooney J.C."/>
            <person name="Kagawa T.F."/>
            <person name="Liu W."/>
            <person name="Song Y."/>
            <person name="Salvetti E."/>
            <person name="Wrobel A."/>
            <person name="Rasinkangas P."/>
            <person name="Parkhill J."/>
            <person name="Rea M.C."/>
            <person name="O'Sullivan O."/>
            <person name="Ritari J."/>
            <person name="Douillard F.P."/>
            <person name="Paul Ross R."/>
            <person name="Yang R."/>
            <person name="Briner A.E."/>
            <person name="Felis G.E."/>
            <person name="de Vos W.M."/>
            <person name="Barrangou R."/>
            <person name="Klaenhammer T.R."/>
            <person name="Caufield P.W."/>
            <person name="Cui Y."/>
            <person name="Zhang H."/>
            <person name="O'Toole P.W."/>
        </authorList>
    </citation>
    <scope>NUCLEOTIDE SEQUENCE [LARGE SCALE GENOMIC DNA]</scope>
    <source>
        <strain evidence="8 9">DSM 18933</strain>
    </source>
</reference>
<evidence type="ECO:0000256" key="4">
    <source>
        <dbReference type="ARBA" id="ARBA00022989"/>
    </source>
</evidence>
<keyword evidence="5 6" id="KW-0472">Membrane</keyword>
<evidence type="ECO:0000256" key="1">
    <source>
        <dbReference type="ARBA" id="ARBA00004141"/>
    </source>
</evidence>